<evidence type="ECO:0000313" key="1">
    <source>
        <dbReference type="EMBL" id="RZT91075.1"/>
    </source>
</evidence>
<organism evidence="1 2">
    <name type="scientific">Advenella incenata</name>
    <dbReference type="NCBI Taxonomy" id="267800"/>
    <lineage>
        <taxon>Bacteria</taxon>
        <taxon>Pseudomonadati</taxon>
        <taxon>Pseudomonadota</taxon>
        <taxon>Betaproteobacteria</taxon>
        <taxon>Burkholderiales</taxon>
        <taxon>Alcaligenaceae</taxon>
    </lineage>
</organism>
<dbReference type="OrthoDB" id="1491948at2"/>
<dbReference type="AlphaFoldDB" id="A0A4Q7V4E0"/>
<proteinExistence type="predicted"/>
<dbReference type="EMBL" id="SHKO01000007">
    <property type="protein sequence ID" value="RZT91075.1"/>
    <property type="molecule type" value="Genomic_DNA"/>
</dbReference>
<reference evidence="1 2" key="1">
    <citation type="submission" date="2019-02" db="EMBL/GenBank/DDBJ databases">
        <title>Genomic Encyclopedia of Type Strains, Phase IV (KMG-IV): sequencing the most valuable type-strain genomes for metagenomic binning, comparative biology and taxonomic classification.</title>
        <authorList>
            <person name="Goeker M."/>
        </authorList>
    </citation>
    <scope>NUCLEOTIDE SEQUENCE [LARGE SCALE GENOMIC DNA]</scope>
    <source>
        <strain evidence="1 2">DSM 23814</strain>
    </source>
</reference>
<comment type="caution">
    <text evidence="1">The sequence shown here is derived from an EMBL/GenBank/DDBJ whole genome shotgun (WGS) entry which is preliminary data.</text>
</comment>
<accession>A0A4Q7V4E0</accession>
<gene>
    <name evidence="1" type="ORF">EV681_4598</name>
</gene>
<sequence length="414" mass="48399">MPISWKQRSKNLKPQVILDKINESRLVKPDGTISYKGFGLSECLPALYSMLDFPPTEKDIDSSDLVWTALAQVKSQSLTKEEFLYAINNELNKRLARPEQEYLLLTAISLYVQGLPKKINLLGTEIRFYSYNYPYRFRRPRQAFLDNQIITLPFTADQYSKVIIKTKARSASGAVEKSLRALDLQRAIWCLMANPVMTLFESNDQYSPINTIRLGSSHTLHSDIGRVESQNIWYDPNYQIVKVYGFKKPDQVVKNSRYYLRQIAVADSRYATVIRDALVRYVRAFDERDPNTAFLRLWSALEALLSPNFAEQMKLVQRCSALFKEREYYTQLLEHLREYRNTNVHAGEQSERAKTHCYQLQFFFHVLIDFLIRNAKEFRTLDEALAFLDYPTDIELLKRRVFMMGKRIKSLSAR</sequence>
<evidence type="ECO:0000313" key="2">
    <source>
        <dbReference type="Proteomes" id="UP000293398"/>
    </source>
</evidence>
<dbReference type="RefSeq" id="WP_130305344.1">
    <property type="nucleotide sequence ID" value="NZ_SHKO01000007.1"/>
</dbReference>
<name>A0A4Q7V4E0_9BURK</name>
<dbReference type="Proteomes" id="UP000293398">
    <property type="component" value="Unassembled WGS sequence"/>
</dbReference>
<protein>
    <submittedName>
        <fullName evidence="1">Uncharacterized protein</fullName>
    </submittedName>
</protein>
<keyword evidence="2" id="KW-1185">Reference proteome</keyword>